<dbReference type="GO" id="GO:0017148">
    <property type="term" value="P:negative regulation of translation"/>
    <property type="evidence" value="ECO:0007669"/>
    <property type="project" value="UniProtKB-KW"/>
</dbReference>
<feature type="compositionally biased region" description="Basic and acidic residues" evidence="2">
    <location>
        <begin position="302"/>
        <end position="318"/>
    </location>
</feature>
<name>A0A453MVR9_AEGTS</name>
<keyword evidence="4" id="KW-1185">Reference proteome</keyword>
<reference evidence="3" key="3">
    <citation type="journal article" date="2017" name="Nature">
        <title>Genome sequence of the progenitor of the wheat D genome Aegilops tauschii.</title>
        <authorList>
            <person name="Luo M.C."/>
            <person name="Gu Y.Q."/>
            <person name="Puiu D."/>
            <person name="Wang H."/>
            <person name="Twardziok S.O."/>
            <person name="Deal K.R."/>
            <person name="Huo N."/>
            <person name="Zhu T."/>
            <person name="Wang L."/>
            <person name="Wang Y."/>
            <person name="McGuire P.E."/>
            <person name="Liu S."/>
            <person name="Long H."/>
            <person name="Ramasamy R.K."/>
            <person name="Rodriguez J.C."/>
            <person name="Van S.L."/>
            <person name="Yuan L."/>
            <person name="Wang Z."/>
            <person name="Xia Z."/>
            <person name="Xiao L."/>
            <person name="Anderson O.D."/>
            <person name="Ouyang S."/>
            <person name="Liang Y."/>
            <person name="Zimin A.V."/>
            <person name="Pertea G."/>
            <person name="Qi P."/>
            <person name="Bennetzen J.L."/>
            <person name="Dai X."/>
            <person name="Dawson M.W."/>
            <person name="Muller H.G."/>
            <person name="Kugler K."/>
            <person name="Rivarola-Duarte L."/>
            <person name="Spannagl M."/>
            <person name="Mayer K.F.X."/>
            <person name="Lu F.H."/>
            <person name="Bevan M.W."/>
            <person name="Leroy P."/>
            <person name="Li P."/>
            <person name="You F.M."/>
            <person name="Sun Q."/>
            <person name="Liu Z."/>
            <person name="Lyons E."/>
            <person name="Wicker T."/>
            <person name="Salzberg S.L."/>
            <person name="Devos K.M."/>
            <person name="Dvorak J."/>
        </authorList>
    </citation>
    <scope>NUCLEOTIDE SEQUENCE [LARGE SCALE GENOMIC DNA]</scope>
    <source>
        <strain evidence="3">cv. AL8/78</strain>
    </source>
</reference>
<reference evidence="3" key="5">
    <citation type="journal article" date="2021" name="G3 (Bethesda)">
        <title>Aegilops tauschii genome assembly Aet v5.0 features greater sequence contiguity and improved annotation.</title>
        <authorList>
            <person name="Wang L."/>
            <person name="Zhu T."/>
            <person name="Rodriguez J.C."/>
            <person name="Deal K.R."/>
            <person name="Dubcovsky J."/>
            <person name="McGuire P.E."/>
            <person name="Lux T."/>
            <person name="Spannagl M."/>
            <person name="Mayer K.F.X."/>
            <person name="Baldrich P."/>
            <person name="Meyers B.C."/>
            <person name="Huo N."/>
            <person name="Gu Y.Q."/>
            <person name="Zhou H."/>
            <person name="Devos K.M."/>
            <person name="Bennetzen J.L."/>
            <person name="Unver T."/>
            <person name="Budak H."/>
            <person name="Gulick P.J."/>
            <person name="Galiba G."/>
            <person name="Kalapos B."/>
            <person name="Nelson D.R."/>
            <person name="Li P."/>
            <person name="You F.M."/>
            <person name="Luo M.C."/>
            <person name="Dvorak J."/>
        </authorList>
    </citation>
    <scope>NUCLEOTIDE SEQUENCE [LARGE SCALE GENOMIC DNA]</scope>
    <source>
        <strain evidence="3">cv. AL8/78</strain>
    </source>
</reference>
<dbReference type="InterPro" id="IPR036041">
    <property type="entry name" value="Ribosome-inact_prot_sf"/>
</dbReference>
<dbReference type="Gramene" id="AET6Gv20105800.9">
    <property type="protein sequence ID" value="AET6Gv20105800.9"/>
    <property type="gene ID" value="AET6Gv20105800"/>
</dbReference>
<dbReference type="InterPro" id="IPR001574">
    <property type="entry name" value="Ribosome_inactivat_prot"/>
</dbReference>
<evidence type="ECO:0000256" key="2">
    <source>
        <dbReference type="SAM" id="MobiDB-lite"/>
    </source>
</evidence>
<organism evidence="3 4">
    <name type="scientific">Aegilops tauschii subsp. strangulata</name>
    <name type="common">Goatgrass</name>
    <dbReference type="NCBI Taxonomy" id="200361"/>
    <lineage>
        <taxon>Eukaryota</taxon>
        <taxon>Viridiplantae</taxon>
        <taxon>Streptophyta</taxon>
        <taxon>Embryophyta</taxon>
        <taxon>Tracheophyta</taxon>
        <taxon>Spermatophyta</taxon>
        <taxon>Magnoliopsida</taxon>
        <taxon>Liliopsida</taxon>
        <taxon>Poales</taxon>
        <taxon>Poaceae</taxon>
        <taxon>BOP clade</taxon>
        <taxon>Pooideae</taxon>
        <taxon>Triticodae</taxon>
        <taxon>Triticeae</taxon>
        <taxon>Triticinae</taxon>
        <taxon>Aegilops</taxon>
    </lineage>
</organism>
<keyword evidence="1" id="KW-0652">Protein synthesis inhibitor</keyword>
<sequence>MEQTQSNCTPCLCTKHNSFNFTPLAFLQREGVSMGQDIRMIFIAVLFSFVIYTRSEGEGIIWNALAPSYQSFYHEVHVVGQFGPLHETHTVLAPLDKDVDQKLTPPTQWINVTVLGEGQDRVKIMWRNENLYFLSFVTPADRLCYMKGYGALFHGRGTELTFGESYPDLIKGGYESLTQVQLGREALLRAIHIMANYDPRITPEEDIKVAVLTMTIMGPESLRFNGVRAIFTADLDKVTFLSKDQTKYIPKWGLLSVALFCEKYDCYNSYLKSQMKKLKLYGETEELHGILDMMLRPQRMNDSGDLKPKETKPRKPKE</sequence>
<protein>
    <recommendedName>
        <fullName evidence="1">rRNA N-glycosylase</fullName>
        <ecNumber evidence="1">3.2.2.22</ecNumber>
    </recommendedName>
</protein>
<accession>A0A453MVR9</accession>
<reference evidence="4" key="2">
    <citation type="journal article" date="2017" name="Nat. Plants">
        <title>The Aegilops tauschii genome reveals multiple impacts of transposons.</title>
        <authorList>
            <person name="Zhao G."/>
            <person name="Zou C."/>
            <person name="Li K."/>
            <person name="Wang K."/>
            <person name="Li T."/>
            <person name="Gao L."/>
            <person name="Zhang X."/>
            <person name="Wang H."/>
            <person name="Yang Z."/>
            <person name="Liu X."/>
            <person name="Jiang W."/>
            <person name="Mao L."/>
            <person name="Kong X."/>
            <person name="Jiao Y."/>
            <person name="Jia J."/>
        </authorList>
    </citation>
    <scope>NUCLEOTIDE SEQUENCE [LARGE SCALE GENOMIC DNA]</scope>
    <source>
        <strain evidence="4">cv. AL8/78</strain>
    </source>
</reference>
<reference evidence="4" key="1">
    <citation type="journal article" date="2014" name="Science">
        <title>Ancient hybridizations among the ancestral genomes of bread wheat.</title>
        <authorList>
            <consortium name="International Wheat Genome Sequencing Consortium,"/>
            <person name="Marcussen T."/>
            <person name="Sandve S.R."/>
            <person name="Heier L."/>
            <person name="Spannagl M."/>
            <person name="Pfeifer M."/>
            <person name="Jakobsen K.S."/>
            <person name="Wulff B.B."/>
            <person name="Steuernagel B."/>
            <person name="Mayer K.F."/>
            <person name="Olsen O.A."/>
        </authorList>
    </citation>
    <scope>NUCLEOTIDE SEQUENCE [LARGE SCALE GENOMIC DNA]</scope>
    <source>
        <strain evidence="4">cv. AL8/78</strain>
    </source>
</reference>
<evidence type="ECO:0000313" key="4">
    <source>
        <dbReference type="Proteomes" id="UP000015105"/>
    </source>
</evidence>
<dbReference type="Gene3D" id="3.40.420.10">
    <property type="entry name" value="Ricin (A subunit), domain 1"/>
    <property type="match status" value="1"/>
</dbReference>
<feature type="region of interest" description="Disordered" evidence="2">
    <location>
        <begin position="299"/>
        <end position="318"/>
    </location>
</feature>
<dbReference type="GO" id="GO:0090729">
    <property type="term" value="F:toxin activity"/>
    <property type="evidence" value="ECO:0007669"/>
    <property type="project" value="UniProtKB-KW"/>
</dbReference>
<reference evidence="3" key="4">
    <citation type="submission" date="2019-03" db="UniProtKB">
        <authorList>
            <consortium name="EnsemblPlants"/>
        </authorList>
    </citation>
    <scope>IDENTIFICATION</scope>
</reference>
<evidence type="ECO:0000313" key="3">
    <source>
        <dbReference type="EnsemblPlants" id="AET6Gv20105800.9"/>
    </source>
</evidence>
<dbReference type="Pfam" id="PF00161">
    <property type="entry name" value="RIP"/>
    <property type="match status" value="1"/>
</dbReference>
<comment type="catalytic activity">
    <reaction evidence="1">
        <text>Endohydrolysis of the N-glycosidic bond at one specific adenosine on the 28S rRNA.</text>
        <dbReference type="EC" id="3.2.2.22"/>
    </reaction>
</comment>
<keyword evidence="1" id="KW-0800">Toxin</keyword>
<dbReference type="GO" id="GO:0006952">
    <property type="term" value="P:defense response"/>
    <property type="evidence" value="ECO:0007669"/>
    <property type="project" value="UniProtKB-KW"/>
</dbReference>
<dbReference type="GO" id="GO:0030598">
    <property type="term" value="F:rRNA N-glycosylase activity"/>
    <property type="evidence" value="ECO:0007669"/>
    <property type="project" value="UniProtKB-EC"/>
</dbReference>
<dbReference type="STRING" id="200361.A0A453MVR9"/>
<dbReference type="SUPFAM" id="SSF56371">
    <property type="entry name" value="Ribosome inactivating proteins (RIP)"/>
    <property type="match status" value="1"/>
</dbReference>
<dbReference type="InterPro" id="IPR016138">
    <property type="entry name" value="Ribosome_inactivat_prot_sub1"/>
</dbReference>
<evidence type="ECO:0000256" key="1">
    <source>
        <dbReference type="RuleBase" id="RU004915"/>
    </source>
</evidence>
<proteinExistence type="inferred from homology"/>
<dbReference type="PANTHER" id="PTHR33453">
    <property type="match status" value="1"/>
</dbReference>
<keyword evidence="1" id="KW-0611">Plant defense</keyword>
<dbReference type="EnsemblPlants" id="AET6Gv20105800.9">
    <property type="protein sequence ID" value="AET6Gv20105800.9"/>
    <property type="gene ID" value="AET6Gv20105800"/>
</dbReference>
<dbReference type="Proteomes" id="UP000015105">
    <property type="component" value="Chromosome 6D"/>
</dbReference>
<dbReference type="EC" id="3.2.2.22" evidence="1"/>
<keyword evidence="1" id="KW-0378">Hydrolase</keyword>
<dbReference type="PANTHER" id="PTHR33453:SF10">
    <property type="entry name" value="RRNA N-GLYCOSYLASE"/>
    <property type="match status" value="1"/>
</dbReference>
<comment type="similarity">
    <text evidence="1">Belongs to the ribosome-inactivating protein family.</text>
</comment>
<dbReference type="AlphaFoldDB" id="A0A453MVR9"/>